<dbReference type="NCBIfam" id="TIGR00016">
    <property type="entry name" value="ackA"/>
    <property type="match status" value="1"/>
</dbReference>
<keyword evidence="7" id="KW-0479">Metal-binding</keyword>
<dbReference type="PANTHER" id="PTHR21060:SF15">
    <property type="entry name" value="ACETATE KINASE-RELATED"/>
    <property type="match status" value="1"/>
</dbReference>
<dbReference type="UniPathway" id="UPA00340">
    <property type="reaction ID" value="UER00458"/>
</dbReference>
<evidence type="ECO:0000256" key="5">
    <source>
        <dbReference type="ARBA" id="ARBA00022777"/>
    </source>
</evidence>
<accession>A0A857DHN5</accession>
<name>A0A857DHN5_9FIRM</name>
<feature type="active site" description="Proton donor/acceptor" evidence="7">
    <location>
        <position position="148"/>
    </location>
</feature>
<dbReference type="Proteomes" id="UP000430508">
    <property type="component" value="Chromosome"/>
</dbReference>
<sequence>MKILVLNCGSSSLKYQMMDMETKSAMAKGLVERIGLPGAMLTHRPKGGEKEVIVADLPDHTAAIKLVLQAVIDPNFGVLASLEEIDAVGHRVLHGGEKVSGSVLVNAEVKQAIEECFELGPLHNPANLAGIIACEQMMPETPQVAVFDTAFHQTMPPEAYIYGIPYELYEKYKIRRYGFHGTSHKYVSQRAAVVMDKPLEKLKLISCHLGNGSSLTAVKYGKSIENSMGFTPLEGLMMGTRSGDLDPAIVPFIMKKERISGDAVNALLNKKSGVLGLSGVSSDFRDLQKAADEGNYRAQLALDVFVHDVKKYIGAYAAILDGVDGIIFTAGLGENSPLIRRSICDTLDCIGVSIDDEKNEAAGGQEVDISKWGARCKVMVIPTNEELMIALDTEEIIQKM</sequence>
<dbReference type="GO" id="GO:0005737">
    <property type="term" value="C:cytoplasm"/>
    <property type="evidence" value="ECO:0007669"/>
    <property type="project" value="UniProtKB-SubCell"/>
</dbReference>
<dbReference type="PROSITE" id="PS01076">
    <property type="entry name" value="ACETATE_KINASE_2"/>
    <property type="match status" value="1"/>
</dbReference>
<dbReference type="InterPro" id="IPR023865">
    <property type="entry name" value="Aliphatic_acid_kinase_CS"/>
</dbReference>
<dbReference type="GO" id="GO:0005524">
    <property type="term" value="F:ATP binding"/>
    <property type="evidence" value="ECO:0007669"/>
    <property type="project" value="UniProtKB-KW"/>
</dbReference>
<dbReference type="PROSITE" id="PS01075">
    <property type="entry name" value="ACETATE_KINASE_1"/>
    <property type="match status" value="1"/>
</dbReference>
<gene>
    <name evidence="7" type="primary">ackA</name>
    <name evidence="9" type="ORF">GQ588_05545</name>
</gene>
<dbReference type="GO" id="GO:0008776">
    <property type="term" value="F:acetate kinase activity"/>
    <property type="evidence" value="ECO:0007669"/>
    <property type="project" value="UniProtKB-UniRule"/>
</dbReference>
<feature type="binding site" evidence="7">
    <location>
        <begin position="331"/>
        <end position="335"/>
    </location>
    <ligand>
        <name>ATP</name>
        <dbReference type="ChEBI" id="CHEBI:30616"/>
    </ligand>
</feature>
<keyword evidence="2 7" id="KW-0963">Cytoplasm</keyword>
<comment type="subunit">
    <text evidence="7">Homodimer.</text>
</comment>
<dbReference type="EC" id="2.7.2.1" evidence="7"/>
<comment type="pathway">
    <text evidence="7">Metabolic intermediate biosynthesis; acetyl-CoA biosynthesis; acetyl-CoA from acetate: step 1/2.</text>
</comment>
<comment type="cofactor">
    <cofactor evidence="7">
        <name>Mg(2+)</name>
        <dbReference type="ChEBI" id="CHEBI:18420"/>
    </cofactor>
    <cofactor evidence="7">
        <name>Mn(2+)</name>
        <dbReference type="ChEBI" id="CHEBI:29035"/>
    </cofactor>
    <text evidence="7">Mg(2+). Can also accept Mn(2+).</text>
</comment>
<evidence type="ECO:0000256" key="3">
    <source>
        <dbReference type="ARBA" id="ARBA00022679"/>
    </source>
</evidence>
<feature type="binding site" evidence="7">
    <location>
        <position position="14"/>
    </location>
    <ligand>
        <name>ATP</name>
        <dbReference type="ChEBI" id="CHEBI:30616"/>
    </ligand>
</feature>
<proteinExistence type="inferred from homology"/>
<feature type="binding site" evidence="7">
    <location>
        <position position="7"/>
    </location>
    <ligand>
        <name>Mg(2+)</name>
        <dbReference type="ChEBI" id="CHEBI:18420"/>
    </ligand>
</feature>
<dbReference type="GO" id="GO:0006083">
    <property type="term" value="P:acetate metabolic process"/>
    <property type="evidence" value="ECO:0007669"/>
    <property type="project" value="TreeGrafter"/>
</dbReference>
<keyword evidence="3 7" id="KW-0808">Transferase</keyword>
<dbReference type="HAMAP" id="MF_00020">
    <property type="entry name" value="Acetate_kinase"/>
    <property type="match status" value="1"/>
</dbReference>
<reference evidence="9 10" key="1">
    <citation type="submission" date="2019-12" db="EMBL/GenBank/DDBJ databases">
        <title>Sequence classification of anaerobic respiratory reductive dehalogenases: First we see many, then we see few.</title>
        <authorList>
            <person name="Molenda O."/>
            <person name="Puentes Jacome L.A."/>
            <person name="Cao X."/>
            <person name="Nesbo C.L."/>
            <person name="Tang S."/>
            <person name="Morson N."/>
            <person name="Patron J."/>
            <person name="Lomheim L."/>
            <person name="Wishart D.S."/>
            <person name="Edwards E.A."/>
        </authorList>
    </citation>
    <scope>NUCLEOTIDE SEQUENCE [LARGE SCALE GENOMIC DNA]</scope>
    <source>
        <strain evidence="9 10">12DCA</strain>
    </source>
</reference>
<evidence type="ECO:0000256" key="7">
    <source>
        <dbReference type="HAMAP-Rule" id="MF_00020"/>
    </source>
</evidence>
<dbReference type="SUPFAM" id="SSF53067">
    <property type="entry name" value="Actin-like ATPase domain"/>
    <property type="match status" value="2"/>
</dbReference>
<evidence type="ECO:0000256" key="6">
    <source>
        <dbReference type="ARBA" id="ARBA00022840"/>
    </source>
</evidence>
<dbReference type="GO" id="GO:0000287">
    <property type="term" value="F:magnesium ion binding"/>
    <property type="evidence" value="ECO:0007669"/>
    <property type="project" value="UniProtKB-UniRule"/>
</dbReference>
<comment type="function">
    <text evidence="7">Catalyzes the formation of acetyl phosphate from acetate and ATP. Can also catalyze the reverse reaction.</text>
</comment>
<comment type="subcellular location">
    <subcellularLocation>
        <location evidence="7">Cytoplasm</location>
    </subcellularLocation>
</comment>
<organism evidence="9 10">
    <name type="scientific">Dehalobacter restrictus</name>
    <dbReference type="NCBI Taxonomy" id="55583"/>
    <lineage>
        <taxon>Bacteria</taxon>
        <taxon>Bacillati</taxon>
        <taxon>Bacillota</taxon>
        <taxon>Clostridia</taxon>
        <taxon>Eubacteriales</taxon>
        <taxon>Desulfitobacteriaceae</taxon>
        <taxon>Dehalobacter</taxon>
    </lineage>
</organism>
<comment type="catalytic activity">
    <reaction evidence="7">
        <text>acetate + ATP = acetyl phosphate + ADP</text>
        <dbReference type="Rhea" id="RHEA:11352"/>
        <dbReference type="ChEBI" id="CHEBI:22191"/>
        <dbReference type="ChEBI" id="CHEBI:30089"/>
        <dbReference type="ChEBI" id="CHEBI:30616"/>
        <dbReference type="ChEBI" id="CHEBI:456216"/>
        <dbReference type="EC" id="2.7.2.1"/>
    </reaction>
</comment>
<dbReference type="EMBL" id="CP046996">
    <property type="protein sequence ID" value="QHA00148.1"/>
    <property type="molecule type" value="Genomic_DNA"/>
</dbReference>
<dbReference type="InterPro" id="IPR043129">
    <property type="entry name" value="ATPase_NBD"/>
</dbReference>
<evidence type="ECO:0000256" key="4">
    <source>
        <dbReference type="ARBA" id="ARBA00022741"/>
    </source>
</evidence>
<evidence type="ECO:0000256" key="1">
    <source>
        <dbReference type="ARBA" id="ARBA00008748"/>
    </source>
</evidence>
<dbReference type="PRINTS" id="PR00471">
    <property type="entry name" value="ACETATEKNASE"/>
</dbReference>
<feature type="binding site" evidence="7">
    <location>
        <position position="91"/>
    </location>
    <ligand>
        <name>substrate</name>
    </ligand>
</feature>
<keyword evidence="4 7" id="KW-0547">Nucleotide-binding</keyword>
<evidence type="ECO:0000313" key="10">
    <source>
        <dbReference type="Proteomes" id="UP000430508"/>
    </source>
</evidence>
<dbReference type="InterPro" id="IPR004372">
    <property type="entry name" value="Ac/propionate_kinase"/>
</dbReference>
<dbReference type="PANTHER" id="PTHR21060">
    <property type="entry name" value="ACETATE KINASE"/>
    <property type="match status" value="1"/>
</dbReference>
<feature type="binding site" evidence="7">
    <location>
        <begin position="208"/>
        <end position="212"/>
    </location>
    <ligand>
        <name>ATP</name>
        <dbReference type="ChEBI" id="CHEBI:30616"/>
    </ligand>
</feature>
<evidence type="ECO:0000256" key="8">
    <source>
        <dbReference type="RuleBase" id="RU003835"/>
    </source>
</evidence>
<dbReference type="Pfam" id="PF00871">
    <property type="entry name" value="Acetate_kinase"/>
    <property type="match status" value="1"/>
</dbReference>
<dbReference type="Gene3D" id="3.30.420.40">
    <property type="match status" value="2"/>
</dbReference>
<dbReference type="RefSeq" id="WP_158208199.1">
    <property type="nucleotide sequence ID" value="NZ_CP046996.1"/>
</dbReference>
<comment type="similarity">
    <text evidence="1 7 8">Belongs to the acetokinase family.</text>
</comment>
<dbReference type="GO" id="GO:0006085">
    <property type="term" value="P:acetyl-CoA biosynthetic process"/>
    <property type="evidence" value="ECO:0007669"/>
    <property type="project" value="UniProtKB-UniRule"/>
</dbReference>
<dbReference type="CDD" id="cd24010">
    <property type="entry name" value="ASKHA_NBD_AcK_PK"/>
    <property type="match status" value="1"/>
</dbReference>
<feature type="binding site" evidence="7">
    <location>
        <position position="385"/>
    </location>
    <ligand>
        <name>Mg(2+)</name>
        <dbReference type="ChEBI" id="CHEBI:18420"/>
    </ligand>
</feature>
<dbReference type="PIRSF" id="PIRSF000722">
    <property type="entry name" value="Acetate_prop_kin"/>
    <property type="match status" value="1"/>
</dbReference>
<keyword evidence="6 7" id="KW-0067">ATP-binding</keyword>
<evidence type="ECO:0000313" key="9">
    <source>
        <dbReference type="EMBL" id="QHA00148.1"/>
    </source>
</evidence>
<protein>
    <recommendedName>
        <fullName evidence="7">Acetate kinase</fullName>
        <ecNumber evidence="7">2.7.2.1</ecNumber>
    </recommendedName>
    <alternativeName>
        <fullName evidence="7">Acetokinase</fullName>
    </alternativeName>
</protein>
<keyword evidence="7" id="KW-0460">Magnesium</keyword>
<feature type="binding site" evidence="7">
    <location>
        <begin position="283"/>
        <end position="285"/>
    </location>
    <ligand>
        <name>ATP</name>
        <dbReference type="ChEBI" id="CHEBI:30616"/>
    </ligand>
</feature>
<keyword evidence="5 7" id="KW-0418">Kinase</keyword>
<feature type="site" description="Transition state stabilizer" evidence="7">
    <location>
        <position position="180"/>
    </location>
</feature>
<evidence type="ECO:0000256" key="2">
    <source>
        <dbReference type="ARBA" id="ARBA00022490"/>
    </source>
</evidence>
<dbReference type="InterPro" id="IPR000890">
    <property type="entry name" value="Aliphatic_acid_kin_short-chain"/>
</dbReference>
<feature type="site" description="Transition state stabilizer" evidence="7">
    <location>
        <position position="241"/>
    </location>
</feature>
<dbReference type="AlphaFoldDB" id="A0A857DHN5"/>